<dbReference type="InterPro" id="IPR050210">
    <property type="entry name" value="tRNA_Adenine-N(6)_MTase"/>
</dbReference>
<dbReference type="AlphaFoldDB" id="A0A9X2FI13"/>
<sequence>MRPDLLQSNERVDELYANNIKIIQSNEVFSFSLDAVLLAYFAQPILKPNGKIVDLCAGNGAIGLFLSAKSKAQIIEVEIQERLADMAKRSIKLNSLDKQIDVLNIDLNNVKNYIASDSVDTVTCNPPYFKNLITSKKNPNEYLAIARHEITVTLEQVIKETSSLLKMGGKFYMVHRPERFVEIIDLLRANRLAPKKIQMVYPKAGKEANMLLIEAIKDGKSGGVRFLEPIVVYKDNGEYTTKMQGILYGE</sequence>
<gene>
    <name evidence="2" type="ORF">LB941_03565</name>
</gene>
<evidence type="ECO:0000259" key="1">
    <source>
        <dbReference type="Pfam" id="PF05175"/>
    </source>
</evidence>
<dbReference type="SUPFAM" id="SSF53335">
    <property type="entry name" value="S-adenosyl-L-methionine-dependent methyltransferases"/>
    <property type="match status" value="1"/>
</dbReference>
<dbReference type="PANTHER" id="PTHR47739">
    <property type="entry name" value="TRNA1(VAL) (ADENINE(37)-N6)-METHYLTRANSFERASE"/>
    <property type="match status" value="1"/>
</dbReference>
<dbReference type="Proteomes" id="UP001139006">
    <property type="component" value="Unassembled WGS sequence"/>
</dbReference>
<proteinExistence type="predicted"/>
<dbReference type="CDD" id="cd02440">
    <property type="entry name" value="AdoMet_MTases"/>
    <property type="match status" value="1"/>
</dbReference>
<evidence type="ECO:0000313" key="2">
    <source>
        <dbReference type="EMBL" id="MCP0886414.1"/>
    </source>
</evidence>
<protein>
    <submittedName>
        <fullName evidence="2">tRNA1(Val) (Adenine(37)-N6)-methyltransferase</fullName>
    </submittedName>
</protein>
<reference evidence="2 3" key="1">
    <citation type="journal article" date="2023" name="Int. J. Syst. Evol. Microbiol.">
        <title>Ligilactobacillus ubinensis sp. nov., a novel species isolated from the wild ferment of a durian fruit (Durio zibethinus).</title>
        <authorList>
            <person name="Heng Y.C."/>
            <person name="Menon N."/>
            <person name="Chen B."/>
            <person name="Loo B.Z.L."/>
            <person name="Wong G.W.J."/>
            <person name="Lim A.C.H."/>
            <person name="Silvaraju S."/>
            <person name="Kittelmann S."/>
        </authorList>
    </citation>
    <scope>NUCLEOTIDE SEQUENCE [LARGE SCALE GENOMIC DNA]</scope>
    <source>
        <strain evidence="2 3">WILCCON 0076</strain>
    </source>
</reference>
<comment type="caution">
    <text evidence="2">The sequence shown here is derived from an EMBL/GenBank/DDBJ whole genome shotgun (WGS) entry which is preliminary data.</text>
</comment>
<dbReference type="InterPro" id="IPR029063">
    <property type="entry name" value="SAM-dependent_MTases_sf"/>
</dbReference>
<name>A0A9X2FI13_9LACO</name>
<evidence type="ECO:0000313" key="3">
    <source>
        <dbReference type="Proteomes" id="UP001139006"/>
    </source>
</evidence>
<dbReference type="EMBL" id="JAIULA010000005">
    <property type="protein sequence ID" value="MCP0886414.1"/>
    <property type="molecule type" value="Genomic_DNA"/>
</dbReference>
<dbReference type="Gene3D" id="3.40.50.150">
    <property type="entry name" value="Vaccinia Virus protein VP39"/>
    <property type="match status" value="1"/>
</dbReference>
<dbReference type="PANTHER" id="PTHR47739:SF1">
    <property type="entry name" value="TRNA1(VAL) (ADENINE(37)-N6)-METHYLTRANSFERASE"/>
    <property type="match status" value="1"/>
</dbReference>
<dbReference type="InterPro" id="IPR007848">
    <property type="entry name" value="Small_mtfrase_dom"/>
</dbReference>
<organism evidence="2 3">
    <name type="scientific">Ligilactobacillus ubinensis</name>
    <dbReference type="NCBI Taxonomy" id="2876789"/>
    <lineage>
        <taxon>Bacteria</taxon>
        <taxon>Bacillati</taxon>
        <taxon>Bacillota</taxon>
        <taxon>Bacilli</taxon>
        <taxon>Lactobacillales</taxon>
        <taxon>Lactobacillaceae</taxon>
        <taxon>Ligilactobacillus</taxon>
    </lineage>
</organism>
<keyword evidence="3" id="KW-1185">Reference proteome</keyword>
<feature type="domain" description="Methyltransferase small" evidence="1">
    <location>
        <begin position="22"/>
        <end position="175"/>
    </location>
</feature>
<accession>A0A9X2FI13</accession>
<dbReference type="GO" id="GO:0008168">
    <property type="term" value="F:methyltransferase activity"/>
    <property type="evidence" value="ECO:0007669"/>
    <property type="project" value="InterPro"/>
</dbReference>
<dbReference type="Pfam" id="PF05175">
    <property type="entry name" value="MTS"/>
    <property type="match status" value="1"/>
</dbReference>